<dbReference type="Proteomes" id="UP000504634">
    <property type="component" value="Unplaced"/>
</dbReference>
<evidence type="ECO:0000313" key="2">
    <source>
        <dbReference type="RefSeq" id="XP_030381738.1"/>
    </source>
</evidence>
<protein>
    <submittedName>
        <fullName evidence="2">Uncharacterized protein LOC115629422</fullName>
    </submittedName>
</protein>
<dbReference type="RefSeq" id="XP_030381738.1">
    <property type="nucleotide sequence ID" value="XM_030525878.1"/>
</dbReference>
<proteinExistence type="predicted"/>
<accession>A0A6J2U2M8</accession>
<evidence type="ECO:0000313" key="1">
    <source>
        <dbReference type="Proteomes" id="UP000504634"/>
    </source>
</evidence>
<gene>
    <name evidence="2" type="primary">LOC115629422</name>
</gene>
<dbReference type="AlphaFoldDB" id="A0A6J2U2M8"/>
<reference evidence="2" key="1">
    <citation type="submission" date="2025-08" db="UniProtKB">
        <authorList>
            <consortium name="RefSeq"/>
        </authorList>
    </citation>
    <scope>IDENTIFICATION</scope>
    <source>
        <strain evidence="2">11010-0011.00</strain>
        <tissue evidence="2">Whole body</tissue>
    </source>
</reference>
<keyword evidence="1" id="KW-1185">Reference proteome</keyword>
<name>A0A6J2U2M8_DROLE</name>
<organism evidence="1 2">
    <name type="scientific">Drosophila lebanonensis</name>
    <name type="common">Fruit fly</name>
    <name type="synonym">Scaptodrosophila lebanonensis</name>
    <dbReference type="NCBI Taxonomy" id="7225"/>
    <lineage>
        <taxon>Eukaryota</taxon>
        <taxon>Metazoa</taxon>
        <taxon>Ecdysozoa</taxon>
        <taxon>Arthropoda</taxon>
        <taxon>Hexapoda</taxon>
        <taxon>Insecta</taxon>
        <taxon>Pterygota</taxon>
        <taxon>Neoptera</taxon>
        <taxon>Endopterygota</taxon>
        <taxon>Diptera</taxon>
        <taxon>Brachycera</taxon>
        <taxon>Muscomorpha</taxon>
        <taxon>Ephydroidea</taxon>
        <taxon>Drosophilidae</taxon>
        <taxon>Scaptodrosophila</taxon>
    </lineage>
</organism>
<sequence>MQQLPLGNIPGVPTLPVSKGNICYGYPNIGPCWNYSIAKKLKWGGACCCSCYDAAIDGASVAMRVAVSQPLLLMVLPMRPLTVLARLWQLAVRGKAVASIDEIECLAIGVAIGSVTNGGE</sequence>
<dbReference type="GeneID" id="115629422"/>